<organism evidence="1">
    <name type="scientific">marine metagenome</name>
    <dbReference type="NCBI Taxonomy" id="408172"/>
    <lineage>
        <taxon>unclassified sequences</taxon>
        <taxon>metagenomes</taxon>
        <taxon>ecological metagenomes</taxon>
    </lineage>
</organism>
<dbReference type="AlphaFoldDB" id="A0A382U6I5"/>
<gene>
    <name evidence="1" type="ORF">METZ01_LOCUS382773</name>
</gene>
<sequence length="55" mass="6299">MLIYPIIGKVIMFLIGTRCLPFRVTLRLTSNMLIHEFAAYSEKQDSTIGGRFTFS</sequence>
<accession>A0A382U6I5</accession>
<proteinExistence type="predicted"/>
<protein>
    <submittedName>
        <fullName evidence="1">Uncharacterized protein</fullName>
    </submittedName>
</protein>
<dbReference type="EMBL" id="UINC01141901">
    <property type="protein sequence ID" value="SVD29919.1"/>
    <property type="molecule type" value="Genomic_DNA"/>
</dbReference>
<reference evidence="1" key="1">
    <citation type="submission" date="2018-05" db="EMBL/GenBank/DDBJ databases">
        <authorList>
            <person name="Lanie J.A."/>
            <person name="Ng W.-L."/>
            <person name="Kazmierczak K.M."/>
            <person name="Andrzejewski T.M."/>
            <person name="Davidsen T.M."/>
            <person name="Wayne K.J."/>
            <person name="Tettelin H."/>
            <person name="Glass J.I."/>
            <person name="Rusch D."/>
            <person name="Podicherti R."/>
            <person name="Tsui H.-C.T."/>
            <person name="Winkler M.E."/>
        </authorList>
    </citation>
    <scope>NUCLEOTIDE SEQUENCE</scope>
</reference>
<evidence type="ECO:0000313" key="1">
    <source>
        <dbReference type="EMBL" id="SVD29919.1"/>
    </source>
</evidence>
<name>A0A382U6I5_9ZZZZ</name>